<comment type="caution">
    <text evidence="2">The sequence shown here is derived from an EMBL/GenBank/DDBJ whole genome shotgun (WGS) entry which is preliminary data.</text>
</comment>
<evidence type="ECO:0008006" key="4">
    <source>
        <dbReference type="Google" id="ProtNLM"/>
    </source>
</evidence>
<keyword evidence="1" id="KW-0812">Transmembrane</keyword>
<dbReference type="RefSeq" id="WP_192758663.1">
    <property type="nucleotide sequence ID" value="NZ_JADBDZ010000001.1"/>
</dbReference>
<proteinExistence type="predicted"/>
<keyword evidence="1" id="KW-0472">Membrane</keyword>
<evidence type="ECO:0000313" key="3">
    <source>
        <dbReference type="Proteomes" id="UP000627838"/>
    </source>
</evidence>
<dbReference type="EMBL" id="JADBDZ010000001">
    <property type="protein sequence ID" value="MBE1531877.1"/>
    <property type="molecule type" value="Genomic_DNA"/>
</dbReference>
<organism evidence="2 3">
    <name type="scientific">Actinomadura algeriensis</name>
    <dbReference type="NCBI Taxonomy" id="1679523"/>
    <lineage>
        <taxon>Bacteria</taxon>
        <taxon>Bacillati</taxon>
        <taxon>Actinomycetota</taxon>
        <taxon>Actinomycetes</taxon>
        <taxon>Streptosporangiales</taxon>
        <taxon>Thermomonosporaceae</taxon>
        <taxon>Actinomadura</taxon>
    </lineage>
</organism>
<keyword evidence="1" id="KW-1133">Transmembrane helix</keyword>
<evidence type="ECO:0000256" key="1">
    <source>
        <dbReference type="SAM" id="Phobius"/>
    </source>
</evidence>
<dbReference type="Proteomes" id="UP000627838">
    <property type="component" value="Unassembled WGS sequence"/>
</dbReference>
<reference evidence="2 3" key="1">
    <citation type="submission" date="2020-10" db="EMBL/GenBank/DDBJ databases">
        <title>Sequencing the genomes of 1000 actinobacteria strains.</title>
        <authorList>
            <person name="Klenk H.-P."/>
        </authorList>
    </citation>
    <scope>NUCLEOTIDE SEQUENCE [LARGE SCALE GENOMIC DNA]</scope>
    <source>
        <strain evidence="2 3">DSM 46744</strain>
    </source>
</reference>
<feature type="transmembrane region" description="Helical" evidence="1">
    <location>
        <begin position="66"/>
        <end position="88"/>
    </location>
</feature>
<protein>
    <recommendedName>
        <fullName evidence="4">DUF4190 domain-containing protein</fullName>
    </recommendedName>
</protein>
<accession>A0ABR9JMW2</accession>
<gene>
    <name evidence="2" type="ORF">H4W34_001710</name>
</gene>
<sequence length="123" mass="12816">MALPGYQTYTPPAPRPRSGLARSSLVLGIVGLVGLAVCLLGVVPAIVGLVLGAVSLARRDADRWPAVAGVICSAVAVVLGGVALYFLLSKAAECGDEARYPSADDRRYCVEQEFPFARSTITP</sequence>
<feature type="transmembrane region" description="Helical" evidence="1">
    <location>
        <begin position="25"/>
        <end position="54"/>
    </location>
</feature>
<name>A0ABR9JMW2_9ACTN</name>
<keyword evidence="3" id="KW-1185">Reference proteome</keyword>
<evidence type="ECO:0000313" key="2">
    <source>
        <dbReference type="EMBL" id="MBE1531877.1"/>
    </source>
</evidence>